<dbReference type="EMBL" id="JMIR01000030">
    <property type="protein sequence ID" value="KEO81934.1"/>
    <property type="molecule type" value="Genomic_DNA"/>
</dbReference>
<evidence type="ECO:0000259" key="6">
    <source>
        <dbReference type="SMART" id="SM00363"/>
    </source>
</evidence>
<dbReference type="InterPro" id="IPR002942">
    <property type="entry name" value="S4_RNA-bd"/>
</dbReference>
<dbReference type="GO" id="GO:0000455">
    <property type="term" value="P:enzyme-directed rRNA pseudouridine synthesis"/>
    <property type="evidence" value="ECO:0007669"/>
    <property type="project" value="UniProtKB-ARBA"/>
</dbReference>
<dbReference type="Gene3D" id="3.10.290.10">
    <property type="entry name" value="RNA-binding S4 domain"/>
    <property type="match status" value="1"/>
</dbReference>
<dbReference type="InterPro" id="IPR042092">
    <property type="entry name" value="PsdUridine_s_RsuA/RluB/E/F_cat"/>
</dbReference>
<dbReference type="SUPFAM" id="SSF55120">
    <property type="entry name" value="Pseudouridine synthase"/>
    <property type="match status" value="1"/>
</dbReference>
<dbReference type="InterPro" id="IPR036986">
    <property type="entry name" value="S4_RNA-bd_sf"/>
</dbReference>
<dbReference type="Pfam" id="PF00849">
    <property type="entry name" value="PseudoU_synth_2"/>
    <property type="match status" value="1"/>
</dbReference>
<evidence type="ECO:0000256" key="4">
    <source>
        <dbReference type="RuleBase" id="RU003887"/>
    </source>
</evidence>
<dbReference type="STRING" id="1157490.EL26_18065"/>
<comment type="caution">
    <text evidence="7">The sequence shown here is derived from an EMBL/GenBank/DDBJ whole genome shotgun (WGS) entry which is preliminary data.</text>
</comment>
<dbReference type="NCBIfam" id="TIGR00093">
    <property type="entry name" value="pseudouridine synthase"/>
    <property type="match status" value="1"/>
</dbReference>
<accession>A0A074LLF2</accession>
<dbReference type="PROSITE" id="PS01149">
    <property type="entry name" value="PSI_RSU"/>
    <property type="match status" value="1"/>
</dbReference>
<comment type="similarity">
    <text evidence="1 4">Belongs to the pseudouridine synthase RsuA family.</text>
</comment>
<dbReference type="Gene3D" id="3.30.70.1560">
    <property type="entry name" value="Alpha-L RNA-binding motif"/>
    <property type="match status" value="1"/>
</dbReference>
<evidence type="ECO:0000313" key="7">
    <source>
        <dbReference type="EMBL" id="KEO81934.1"/>
    </source>
</evidence>
<proteinExistence type="inferred from homology"/>
<dbReference type="PANTHER" id="PTHR47683">
    <property type="entry name" value="PSEUDOURIDINE SYNTHASE FAMILY PROTEIN-RELATED"/>
    <property type="match status" value="1"/>
</dbReference>
<dbReference type="InterPro" id="IPR020103">
    <property type="entry name" value="PsdUridine_synth_cat_dom_sf"/>
</dbReference>
<dbReference type="CDD" id="cd02554">
    <property type="entry name" value="PseudoU_synth_RluF"/>
    <property type="match status" value="1"/>
</dbReference>
<feature type="compositionally biased region" description="Gly residues" evidence="5">
    <location>
        <begin position="289"/>
        <end position="298"/>
    </location>
</feature>
<protein>
    <recommendedName>
        <fullName evidence="4">Pseudouridine synthase</fullName>
        <ecNumber evidence="4">5.4.99.-</ecNumber>
    </recommendedName>
</protein>
<keyword evidence="2 4" id="KW-0413">Isomerase</keyword>
<dbReference type="eggNOG" id="COG1187">
    <property type="taxonomic scope" value="Bacteria"/>
</dbReference>
<dbReference type="InterPro" id="IPR000748">
    <property type="entry name" value="PsdUridine_synth_RsuA/RluB/E/F"/>
</dbReference>
<evidence type="ECO:0000256" key="3">
    <source>
        <dbReference type="PROSITE-ProRule" id="PRU00182"/>
    </source>
</evidence>
<dbReference type="SMART" id="SM00363">
    <property type="entry name" value="S4"/>
    <property type="match status" value="1"/>
</dbReference>
<keyword evidence="8" id="KW-1185">Reference proteome</keyword>
<reference evidence="7 8" key="1">
    <citation type="journal article" date="2013" name="Int. J. Syst. Evol. Microbiol.">
        <title>Tumebacillus flagellatus sp. nov., an alpha-amylase/pullulanase-producing bacterium isolated from cassava wastewater.</title>
        <authorList>
            <person name="Wang Q."/>
            <person name="Xie N."/>
            <person name="Qin Y."/>
            <person name="Shen N."/>
            <person name="Zhu J."/>
            <person name="Mi H."/>
            <person name="Huang R."/>
        </authorList>
    </citation>
    <scope>NUCLEOTIDE SEQUENCE [LARGE SCALE GENOMIC DNA]</scope>
    <source>
        <strain evidence="7 8">GST4</strain>
    </source>
</reference>
<dbReference type="PANTHER" id="PTHR47683:SF2">
    <property type="entry name" value="RNA-BINDING S4 DOMAIN-CONTAINING PROTEIN"/>
    <property type="match status" value="1"/>
</dbReference>
<dbReference type="GO" id="GO:0120159">
    <property type="term" value="F:rRNA pseudouridine synthase activity"/>
    <property type="evidence" value="ECO:0007669"/>
    <property type="project" value="UniProtKB-ARBA"/>
</dbReference>
<evidence type="ECO:0000256" key="5">
    <source>
        <dbReference type="SAM" id="MobiDB-lite"/>
    </source>
</evidence>
<dbReference type="OrthoDB" id="9807213at2"/>
<dbReference type="InterPro" id="IPR050343">
    <property type="entry name" value="RsuA_PseudoU_synthase"/>
</dbReference>
<dbReference type="GO" id="GO:0003723">
    <property type="term" value="F:RNA binding"/>
    <property type="evidence" value="ECO:0007669"/>
    <property type="project" value="UniProtKB-KW"/>
</dbReference>
<dbReference type="AlphaFoldDB" id="A0A074LLF2"/>
<dbReference type="Pfam" id="PF01479">
    <property type="entry name" value="S4"/>
    <property type="match status" value="1"/>
</dbReference>
<dbReference type="InterPro" id="IPR006145">
    <property type="entry name" value="PsdUridine_synth_RsuA/RluA"/>
</dbReference>
<feature type="domain" description="RNA-binding S4" evidence="6">
    <location>
        <begin position="1"/>
        <end position="61"/>
    </location>
</feature>
<dbReference type="CDD" id="cd00165">
    <property type="entry name" value="S4"/>
    <property type="match status" value="1"/>
</dbReference>
<dbReference type="Proteomes" id="UP000027931">
    <property type="component" value="Unassembled WGS sequence"/>
</dbReference>
<dbReference type="SUPFAM" id="SSF55174">
    <property type="entry name" value="Alpha-L RNA-binding motif"/>
    <property type="match status" value="1"/>
</dbReference>
<feature type="region of interest" description="Disordered" evidence="5">
    <location>
        <begin position="237"/>
        <end position="356"/>
    </location>
</feature>
<dbReference type="FunFam" id="3.30.70.1560:FF:000002">
    <property type="entry name" value="Pseudouridine synthase"/>
    <property type="match status" value="1"/>
</dbReference>
<dbReference type="InterPro" id="IPR018496">
    <property type="entry name" value="PsdUridine_synth_RsuA/RluB_CS"/>
</dbReference>
<organism evidence="7 8">
    <name type="scientific">Tumebacillus flagellatus</name>
    <dbReference type="NCBI Taxonomy" id="1157490"/>
    <lineage>
        <taxon>Bacteria</taxon>
        <taxon>Bacillati</taxon>
        <taxon>Bacillota</taxon>
        <taxon>Bacilli</taxon>
        <taxon>Bacillales</taxon>
        <taxon>Alicyclobacillaceae</taxon>
        <taxon>Tumebacillus</taxon>
    </lineage>
</organism>
<dbReference type="EC" id="5.4.99.-" evidence="4"/>
<sequence length="356" mass="39469">MRINKYIAETGYCSRREVDQLIAKRRVTINGRVAELGSTVEEDDDVRINGKPIAIKKPALVYLALNKPSGVVSTTDPEVPGNIVDFVAHRERIFPIGRLDKESEGLILLTNDGDIVNLILRKEGKHEKEYIVSVDKPLTPAFLRSMSNGVRILGQKTLPAKVTQEGERVFRIVLTQGLNRQIRRMCEALGYEVRKLQRVRVMNIHLGSLEKGQYRNLTEAEMKELFETLDYQPEREIAKPKSAYVPPAPVKKTSRRQLKPNQTPKSRSNASKPGTPERWDRGAEQPARGGQGNRGGQQGDRSFQGNRGGQQGDRSFQGNRGGQQGGRPGRQGQGGSPGGRNPQGRSGAPAKPGKRR</sequence>
<dbReference type="FunFam" id="3.10.290.10:FF:000003">
    <property type="entry name" value="Pseudouridine synthase"/>
    <property type="match status" value="1"/>
</dbReference>
<dbReference type="PROSITE" id="PS50889">
    <property type="entry name" value="S4"/>
    <property type="match status" value="1"/>
</dbReference>
<evidence type="ECO:0000256" key="1">
    <source>
        <dbReference type="ARBA" id="ARBA00008348"/>
    </source>
</evidence>
<gene>
    <name evidence="7" type="ORF">EL26_18065</name>
</gene>
<evidence type="ECO:0000313" key="8">
    <source>
        <dbReference type="Proteomes" id="UP000027931"/>
    </source>
</evidence>
<feature type="compositionally biased region" description="Polar residues" evidence="5">
    <location>
        <begin position="259"/>
        <end position="272"/>
    </location>
</feature>
<evidence type="ECO:0000256" key="2">
    <source>
        <dbReference type="ARBA" id="ARBA00023235"/>
    </source>
</evidence>
<dbReference type="Gene3D" id="3.30.70.580">
    <property type="entry name" value="Pseudouridine synthase I, catalytic domain, N-terminal subdomain"/>
    <property type="match status" value="1"/>
</dbReference>
<keyword evidence="3" id="KW-0694">RNA-binding</keyword>
<dbReference type="InterPro" id="IPR020094">
    <property type="entry name" value="TruA/RsuA/RluB/E/F_N"/>
</dbReference>
<feature type="compositionally biased region" description="Gly residues" evidence="5">
    <location>
        <begin position="319"/>
        <end position="338"/>
    </location>
</feature>
<name>A0A074LLF2_9BACL</name>